<gene>
    <name evidence="1" type="ORF">PCOR1329_LOCUS47123</name>
</gene>
<sequence length="429" mass="46884">GPSGALEFGECMGDLRPIAPGRLILVWYGGGEAYWHERLLLCQVQGTTWVIATPDDDVYPEDIMALGGKPCVQGSVPPAIPANALLYRFPPLDQLRTNAEWRLALFAIVWLLTAGWQAPDCLGASQATPHLQPLAPWCPPRPGCRRRPPRPRSLEVAVLSEAEAEARLRLERPLERPPPWLEQPRLARSGSRSPAMASQLGSATLVLELIPIGSKISVLESRRRELELAVAALPAPGGLAAAIAGPQPAAAGVPSDGQVRTADARVLPVLCDQMGQRFRPYADGVGLLEEPPWKDFPIQGPRATLWLCKFTRQKWMREAHIPDNDRVKHEHGGLMEILEWALTYDQLGVSALASVELLSRKVQLLEEAYTANPKAPRFEGGEHFQGLGKKVAAAAPQLTSHVALQLQGEAHIQKERRKAREEAALARKG</sequence>
<dbReference type="EMBL" id="CAUYUJ010015676">
    <property type="protein sequence ID" value="CAK0856855.1"/>
    <property type="molecule type" value="Genomic_DNA"/>
</dbReference>
<evidence type="ECO:0000313" key="1">
    <source>
        <dbReference type="EMBL" id="CAK0856855.1"/>
    </source>
</evidence>
<name>A0ABN9UBQ4_9DINO</name>
<keyword evidence="2" id="KW-1185">Reference proteome</keyword>
<proteinExistence type="predicted"/>
<accession>A0ABN9UBQ4</accession>
<feature type="non-terminal residue" evidence="1">
    <location>
        <position position="1"/>
    </location>
</feature>
<organism evidence="1 2">
    <name type="scientific">Prorocentrum cordatum</name>
    <dbReference type="NCBI Taxonomy" id="2364126"/>
    <lineage>
        <taxon>Eukaryota</taxon>
        <taxon>Sar</taxon>
        <taxon>Alveolata</taxon>
        <taxon>Dinophyceae</taxon>
        <taxon>Prorocentrales</taxon>
        <taxon>Prorocentraceae</taxon>
        <taxon>Prorocentrum</taxon>
    </lineage>
</organism>
<dbReference type="Proteomes" id="UP001189429">
    <property type="component" value="Unassembled WGS sequence"/>
</dbReference>
<protein>
    <submittedName>
        <fullName evidence="1">Uncharacterized protein</fullName>
    </submittedName>
</protein>
<comment type="caution">
    <text evidence="1">The sequence shown here is derived from an EMBL/GenBank/DDBJ whole genome shotgun (WGS) entry which is preliminary data.</text>
</comment>
<evidence type="ECO:0000313" key="2">
    <source>
        <dbReference type="Proteomes" id="UP001189429"/>
    </source>
</evidence>
<reference evidence="1" key="1">
    <citation type="submission" date="2023-10" db="EMBL/GenBank/DDBJ databases">
        <authorList>
            <person name="Chen Y."/>
            <person name="Shah S."/>
            <person name="Dougan E. K."/>
            <person name="Thang M."/>
            <person name="Chan C."/>
        </authorList>
    </citation>
    <scope>NUCLEOTIDE SEQUENCE [LARGE SCALE GENOMIC DNA]</scope>
</reference>